<evidence type="ECO:0000256" key="7">
    <source>
        <dbReference type="ARBA" id="ARBA00023014"/>
    </source>
</evidence>
<dbReference type="GO" id="GO:0009228">
    <property type="term" value="P:thiamine biosynthetic process"/>
    <property type="evidence" value="ECO:0007669"/>
    <property type="project" value="UniProtKB-UniRule"/>
</dbReference>
<organism evidence="10 11">
    <name type="scientific">Acidianus manzaensis</name>
    <dbReference type="NCBI Taxonomy" id="282676"/>
    <lineage>
        <taxon>Archaea</taxon>
        <taxon>Thermoproteota</taxon>
        <taxon>Thermoprotei</taxon>
        <taxon>Sulfolobales</taxon>
        <taxon>Sulfolobaceae</taxon>
        <taxon>Acidianus</taxon>
    </lineage>
</organism>
<dbReference type="NCBIfam" id="TIGR00190">
    <property type="entry name" value="thiC"/>
    <property type="match status" value="1"/>
</dbReference>
<reference evidence="10 11" key="1">
    <citation type="submission" date="2017-03" db="EMBL/GenBank/DDBJ databases">
        <title>Sulfur activation and transportation mechanism of thermophilic Archaea Acidianus manzaensis YN-25.</title>
        <authorList>
            <person name="Ma Y."/>
            <person name="Yang Y."/>
            <person name="Xia J."/>
        </authorList>
    </citation>
    <scope>NUCLEOTIDE SEQUENCE [LARGE SCALE GENOMIC DNA]</scope>
    <source>
        <strain evidence="10 11">YN-25</strain>
    </source>
</reference>
<accession>A0A1W6K1G8</accession>
<keyword evidence="7" id="KW-0411">Iron-sulfur</keyword>
<evidence type="ECO:0000256" key="5">
    <source>
        <dbReference type="ARBA" id="ARBA00022833"/>
    </source>
</evidence>
<evidence type="ECO:0000313" key="10">
    <source>
        <dbReference type="EMBL" id="ARM76345.1"/>
    </source>
</evidence>
<dbReference type="PANTHER" id="PTHR30557">
    <property type="entry name" value="THIAMINE BIOSYNTHESIS PROTEIN THIC"/>
    <property type="match status" value="1"/>
</dbReference>
<dbReference type="SFLD" id="SFLDS00113">
    <property type="entry name" value="Radical_SAM_Phosphomethylpyrim"/>
    <property type="match status" value="1"/>
</dbReference>
<keyword evidence="8" id="KW-0456">Lyase</keyword>
<dbReference type="SFLD" id="SFLDG01114">
    <property type="entry name" value="phosphomethylpyrimidine_syntha"/>
    <property type="match status" value="1"/>
</dbReference>
<evidence type="ECO:0000256" key="9">
    <source>
        <dbReference type="NCBIfam" id="TIGR00190"/>
    </source>
</evidence>
<keyword evidence="11" id="KW-1185">Reference proteome</keyword>
<evidence type="ECO:0000256" key="6">
    <source>
        <dbReference type="ARBA" id="ARBA00023004"/>
    </source>
</evidence>
<dbReference type="GO" id="GO:0046872">
    <property type="term" value="F:metal ion binding"/>
    <property type="evidence" value="ECO:0007669"/>
    <property type="project" value="UniProtKB-KW"/>
</dbReference>
<dbReference type="EC" id="4.1.99.17" evidence="9"/>
<dbReference type="InterPro" id="IPR002817">
    <property type="entry name" value="ThiC/BzaA/B"/>
</dbReference>
<evidence type="ECO:0000256" key="2">
    <source>
        <dbReference type="ARBA" id="ARBA00022485"/>
    </source>
</evidence>
<sequence>MVTQINIARSGNISEEMKIIAKLEGESPEKIRDRVARGTVVIFKNMNRKLEKYTAIGEGLFTKVNVNLGASTDHYNVDEELEKVRIANKFGADTIMDLTDGGNIDEMRKLVLQEAEMPVGTVPIYQVYYEMVTKRKYVIDFTEDDLFRVIEKHFKDGVDFATLHTGITLDLAKKAAEMKRTAGVVSRGGTILAAWSIYNEKENPLYANFDYLLEMAKEYDVVLSLGDALRPGGINDAHDELHVGELIVNSRLAKRAIEKGVQVMIEGPGHMPLDQIDMDIKLEKQLSGGVPYYVLGILPTDIAAGYDHIAGAIGGAIAAASGADMLCYLTPAEHLSLPNPEQVKDGLIAFKIAAHSGDIIKLGEKAKRLDYEMSKARASLNWPKMFSLTFDQERAKEIYRQYKKFEAGSCTMCGDLCVYLVLPRALNKKNHDIRKTQS</sequence>
<dbReference type="GO" id="GO:0051539">
    <property type="term" value="F:4 iron, 4 sulfur cluster binding"/>
    <property type="evidence" value="ECO:0007669"/>
    <property type="project" value="UniProtKB-KW"/>
</dbReference>
<evidence type="ECO:0000256" key="1">
    <source>
        <dbReference type="ARBA" id="ARBA00001966"/>
    </source>
</evidence>
<dbReference type="Gene3D" id="6.10.250.620">
    <property type="match status" value="1"/>
</dbReference>
<protein>
    <recommendedName>
        <fullName evidence="9">Phosphomethylpyrimidine synthase</fullName>
        <ecNumber evidence="9">4.1.99.17</ecNumber>
    </recommendedName>
</protein>
<evidence type="ECO:0000313" key="11">
    <source>
        <dbReference type="Proteomes" id="UP000193404"/>
    </source>
</evidence>
<keyword evidence="2" id="KW-0004">4Fe-4S</keyword>
<dbReference type="GeneID" id="41591287"/>
<dbReference type="Pfam" id="PF01964">
    <property type="entry name" value="ThiC_Rad_SAM"/>
    <property type="match status" value="1"/>
</dbReference>
<keyword evidence="4" id="KW-0479">Metal-binding</keyword>
<dbReference type="PANTHER" id="PTHR30557:SF1">
    <property type="entry name" value="PHOSPHOMETHYLPYRIMIDINE SYNTHASE, CHLOROPLASTIC"/>
    <property type="match status" value="1"/>
</dbReference>
<evidence type="ECO:0000256" key="8">
    <source>
        <dbReference type="ARBA" id="ARBA00023239"/>
    </source>
</evidence>
<dbReference type="NCBIfam" id="NF009895">
    <property type="entry name" value="PRK13352.1"/>
    <property type="match status" value="1"/>
</dbReference>
<dbReference type="KEGG" id="aman:B6F84_10140"/>
<keyword evidence="5" id="KW-0862">Zinc</keyword>
<dbReference type="STRING" id="282676.B6F84_10140"/>
<proteinExistence type="predicted"/>
<dbReference type="RefSeq" id="WP_148692136.1">
    <property type="nucleotide sequence ID" value="NZ_CP020477.1"/>
</dbReference>
<dbReference type="SFLD" id="SFLDF00407">
    <property type="entry name" value="phosphomethylpyrimidine_syntha"/>
    <property type="match status" value="1"/>
</dbReference>
<dbReference type="EMBL" id="CP020477">
    <property type="protein sequence ID" value="ARM76345.1"/>
    <property type="molecule type" value="Genomic_DNA"/>
</dbReference>
<comment type="cofactor">
    <cofactor evidence="1">
        <name>[4Fe-4S] cluster</name>
        <dbReference type="ChEBI" id="CHEBI:49883"/>
    </cofactor>
</comment>
<dbReference type="AlphaFoldDB" id="A0A1W6K1G8"/>
<gene>
    <name evidence="10" type="ORF">B6F84_10140</name>
</gene>
<evidence type="ECO:0000256" key="4">
    <source>
        <dbReference type="ARBA" id="ARBA00022723"/>
    </source>
</evidence>
<name>A0A1W6K1G8_9CREN</name>
<evidence type="ECO:0000256" key="3">
    <source>
        <dbReference type="ARBA" id="ARBA00022691"/>
    </source>
</evidence>
<dbReference type="GO" id="GO:0070284">
    <property type="term" value="F:phosphomethylpyrimidine synthase activity"/>
    <property type="evidence" value="ECO:0007669"/>
    <property type="project" value="UniProtKB-EC"/>
</dbReference>
<dbReference type="Gene3D" id="3.20.20.540">
    <property type="entry name" value="Radical SAM ThiC family, central domain"/>
    <property type="match status" value="1"/>
</dbReference>
<dbReference type="InterPro" id="IPR038521">
    <property type="entry name" value="ThiC/Bza_core_dom"/>
</dbReference>
<keyword evidence="3" id="KW-0949">S-adenosyl-L-methionine</keyword>
<keyword evidence="6" id="KW-0408">Iron</keyword>
<dbReference type="OrthoDB" id="335406at2157"/>
<dbReference type="Proteomes" id="UP000193404">
    <property type="component" value="Chromosome"/>
</dbReference>